<dbReference type="InterPro" id="IPR028364">
    <property type="entry name" value="Ribosomal_uL1/biogenesis"/>
</dbReference>
<accession>A0A4Z1PIA4</accession>
<reference evidence="2 3" key="1">
    <citation type="submission" date="2019-04" db="EMBL/GenBank/DDBJ databases">
        <title>High contiguity whole genome sequence and gene annotation resource for two Venturia nashicola isolates.</title>
        <authorList>
            <person name="Prokchorchik M."/>
            <person name="Won K."/>
            <person name="Lee Y."/>
            <person name="Choi E.D."/>
            <person name="Segonzac C."/>
            <person name="Sohn K.H."/>
        </authorList>
    </citation>
    <scope>NUCLEOTIDE SEQUENCE [LARGE SCALE GENOMIC DNA]</scope>
    <source>
        <strain evidence="2 3">PRI2</strain>
    </source>
</reference>
<sequence length="420" mass="46705">MSKGEVAVTVRPESGTPYALNPDQTLRAATALLKAIEKSQKEIDTKKPKLLADDEADVDSTELPVWLVMTAKKHIIDKARLKPGKIHIPNPLWTSDELRICLITADPPTENETAYKNLVKNVAFPDSLKPRIAKVMAVNKLKTKYKPYEARRKLLAEYDVFLADDRVISLLPGLLGKVFYKSTTKRPIPVSLTGHEKWHGQGREGEAGKLKRKREKDTRGPSTIGRPEHVGEDIEKALHTTLVHLAPSVTTAVRVAWGTWTPEKIAANTAAVVDGMATKYIPKGWRGIKSIHIKGPDTIALPIWLADELWVDEDQVLDQNARAEDDFNKKKKKRKAIAVTEEAAEAAKAIEDGQPAAKKNKVKKEKSEKDLEEAREAAERKKKLKEEKTAARKEAEKLEASEKTNEVRKSKKAKKSAAAA</sequence>
<dbReference type="OrthoDB" id="10251727at2759"/>
<dbReference type="Proteomes" id="UP000298493">
    <property type="component" value="Unassembled WGS sequence"/>
</dbReference>
<gene>
    <name evidence="2" type="ORF">E6O75_ATG00394</name>
</gene>
<evidence type="ECO:0000313" key="2">
    <source>
        <dbReference type="EMBL" id="TID27627.1"/>
    </source>
</evidence>
<feature type="compositionally biased region" description="Basic and acidic residues" evidence="1">
    <location>
        <begin position="194"/>
        <end position="219"/>
    </location>
</feature>
<dbReference type="InterPro" id="IPR016095">
    <property type="entry name" value="Ribosomal_uL1_3-a/b-sand"/>
</dbReference>
<protein>
    <submittedName>
        <fullName evidence="2">Ribosomal protein L1</fullName>
    </submittedName>
</protein>
<keyword evidence="3" id="KW-1185">Reference proteome</keyword>
<proteinExistence type="predicted"/>
<dbReference type="GO" id="GO:0005840">
    <property type="term" value="C:ribosome"/>
    <property type="evidence" value="ECO:0007669"/>
    <property type="project" value="UniProtKB-KW"/>
</dbReference>
<keyword evidence="2" id="KW-0689">Ribosomal protein</keyword>
<feature type="region of interest" description="Disordered" evidence="1">
    <location>
        <begin position="350"/>
        <end position="420"/>
    </location>
</feature>
<organism evidence="2 3">
    <name type="scientific">Venturia nashicola</name>
    <dbReference type="NCBI Taxonomy" id="86259"/>
    <lineage>
        <taxon>Eukaryota</taxon>
        <taxon>Fungi</taxon>
        <taxon>Dikarya</taxon>
        <taxon>Ascomycota</taxon>
        <taxon>Pezizomycotina</taxon>
        <taxon>Dothideomycetes</taxon>
        <taxon>Pleosporomycetidae</taxon>
        <taxon>Venturiales</taxon>
        <taxon>Venturiaceae</taxon>
        <taxon>Venturia</taxon>
    </lineage>
</organism>
<dbReference type="InterPro" id="IPR023674">
    <property type="entry name" value="Ribosomal_uL1-like"/>
</dbReference>
<feature type="compositionally biased region" description="Basic and acidic residues" evidence="1">
    <location>
        <begin position="365"/>
        <end position="408"/>
    </location>
</feature>
<evidence type="ECO:0000313" key="3">
    <source>
        <dbReference type="Proteomes" id="UP000298493"/>
    </source>
</evidence>
<dbReference type="Pfam" id="PF00687">
    <property type="entry name" value="Ribosomal_L1"/>
    <property type="match status" value="1"/>
</dbReference>
<dbReference type="Gene3D" id="3.40.50.790">
    <property type="match status" value="1"/>
</dbReference>
<name>A0A4Z1PIA4_9PEZI</name>
<comment type="caution">
    <text evidence="2">The sequence shown here is derived from an EMBL/GenBank/DDBJ whole genome shotgun (WGS) entry which is preliminary data.</text>
</comment>
<dbReference type="AlphaFoldDB" id="A0A4Z1PIA4"/>
<dbReference type="STRING" id="86259.A0A4Z1PIA4"/>
<feature type="compositionally biased region" description="Basic residues" evidence="1">
    <location>
        <begin position="409"/>
        <end position="420"/>
    </location>
</feature>
<feature type="region of interest" description="Disordered" evidence="1">
    <location>
        <begin position="191"/>
        <end position="228"/>
    </location>
</feature>
<dbReference type="SUPFAM" id="SSF56808">
    <property type="entry name" value="Ribosomal protein L1"/>
    <property type="match status" value="1"/>
</dbReference>
<keyword evidence="2" id="KW-0687">Ribonucleoprotein</keyword>
<evidence type="ECO:0000256" key="1">
    <source>
        <dbReference type="SAM" id="MobiDB-lite"/>
    </source>
</evidence>
<dbReference type="EMBL" id="SNSC02000001">
    <property type="protein sequence ID" value="TID27627.1"/>
    <property type="molecule type" value="Genomic_DNA"/>
</dbReference>
<dbReference type="CDD" id="cd00403">
    <property type="entry name" value="Ribosomal_L1"/>
    <property type="match status" value="1"/>
</dbReference>